<reference evidence="1 2" key="1">
    <citation type="submission" date="2015-12" db="EMBL/GenBank/DDBJ databases">
        <title>Draft genome sequence of Acidibacillus ferrooxidans ITV001, isolated from a chalcopyrite acid mine drainage site in Brazil.</title>
        <authorList>
            <person name="Dall'Agnol H."/>
            <person name="Nancucheo I."/>
            <person name="Johnson B."/>
            <person name="Oliveira R."/>
            <person name="Leite L."/>
            <person name="Pylro V."/>
            <person name="Nunes G.L."/>
            <person name="Tzotzos G."/>
            <person name="Fernandes G.R."/>
            <person name="Dutra J."/>
            <person name="Orellana S.C."/>
            <person name="Oliveira G."/>
        </authorList>
    </citation>
    <scope>NUCLEOTIDE SEQUENCE [LARGE SCALE GENOMIC DNA]</scope>
    <source>
        <strain evidence="2">ITV01</strain>
    </source>
</reference>
<keyword evidence="2" id="KW-1185">Reference proteome</keyword>
<proteinExistence type="predicted"/>
<sequence>MSLSLTVVLIATLLPLLFLSSQEFQEIQFLSAVQHDLWNVGVAFEHDLRAADQVTYYNNGQIDFTMPNSVVDGYRISPYSSLLIESKNGAGSVVVSAKLKTISYSLTQGGGIRATLWYGSHLPYRSAIWEGSFGIGTTR</sequence>
<dbReference type="AlphaFoldDB" id="A0A101XSI8"/>
<dbReference type="RefSeq" id="WP_067712540.1">
    <property type="nucleotide sequence ID" value="NZ_LPVJ01000009.1"/>
</dbReference>
<name>A0A101XSI8_9BACL</name>
<dbReference type="EMBL" id="LPVJ01000009">
    <property type="protein sequence ID" value="KUO96762.1"/>
    <property type="molecule type" value="Genomic_DNA"/>
</dbReference>
<comment type="caution">
    <text evidence="1">The sequence shown here is derived from an EMBL/GenBank/DDBJ whole genome shotgun (WGS) entry which is preliminary data.</text>
</comment>
<evidence type="ECO:0000313" key="2">
    <source>
        <dbReference type="Proteomes" id="UP000053557"/>
    </source>
</evidence>
<dbReference type="OrthoDB" id="9893768at2"/>
<organism evidence="1 2">
    <name type="scientific">Ferroacidibacillus organovorans</name>
    <dbReference type="NCBI Taxonomy" id="1765683"/>
    <lineage>
        <taxon>Bacteria</taxon>
        <taxon>Bacillati</taxon>
        <taxon>Bacillota</taxon>
        <taxon>Bacilli</taxon>
        <taxon>Bacillales</taxon>
        <taxon>Alicyclobacillaceae</taxon>
        <taxon>Ferroacidibacillus</taxon>
    </lineage>
</organism>
<accession>A0A101XSI8</accession>
<gene>
    <name evidence="1" type="ORF">ATW55_08040</name>
</gene>
<protein>
    <submittedName>
        <fullName evidence="1">Uncharacterized protein</fullName>
    </submittedName>
</protein>
<dbReference type="Proteomes" id="UP000053557">
    <property type="component" value="Unassembled WGS sequence"/>
</dbReference>
<evidence type="ECO:0000313" key="1">
    <source>
        <dbReference type="EMBL" id="KUO96762.1"/>
    </source>
</evidence>